<keyword evidence="2" id="KW-1185">Reference proteome</keyword>
<name>A0A9R1V6T2_LACSA</name>
<accession>A0A9R1V6T2</accession>
<sequence>MQVIISNLMFGCRGRTINIRRGTAKNSKKNAFILKVDFDKAFNSVNREYLDSIQFQMGFGAKWMAWIQGCLMSSRASCRFITKLNHHEFIYRC</sequence>
<comment type="caution">
    <text evidence="1">The sequence shown here is derived from an EMBL/GenBank/DDBJ whole genome shotgun (WGS) entry which is preliminary data.</text>
</comment>
<dbReference type="Proteomes" id="UP000235145">
    <property type="component" value="Unassembled WGS sequence"/>
</dbReference>
<gene>
    <name evidence="1" type="ORF">LSAT_V11C600337920</name>
</gene>
<dbReference type="EMBL" id="NBSK02000006">
    <property type="protein sequence ID" value="KAJ0199368.1"/>
    <property type="molecule type" value="Genomic_DNA"/>
</dbReference>
<evidence type="ECO:0000313" key="2">
    <source>
        <dbReference type="Proteomes" id="UP000235145"/>
    </source>
</evidence>
<protein>
    <recommendedName>
        <fullName evidence="3">Reverse transcriptase domain-containing protein</fullName>
    </recommendedName>
</protein>
<reference evidence="1 2" key="1">
    <citation type="journal article" date="2017" name="Nat. Commun.">
        <title>Genome assembly with in vitro proximity ligation data and whole-genome triplication in lettuce.</title>
        <authorList>
            <person name="Reyes-Chin-Wo S."/>
            <person name="Wang Z."/>
            <person name="Yang X."/>
            <person name="Kozik A."/>
            <person name="Arikit S."/>
            <person name="Song C."/>
            <person name="Xia L."/>
            <person name="Froenicke L."/>
            <person name="Lavelle D.O."/>
            <person name="Truco M.J."/>
            <person name="Xia R."/>
            <person name="Zhu S."/>
            <person name="Xu C."/>
            <person name="Xu H."/>
            <person name="Xu X."/>
            <person name="Cox K."/>
            <person name="Korf I."/>
            <person name="Meyers B.C."/>
            <person name="Michelmore R.W."/>
        </authorList>
    </citation>
    <scope>NUCLEOTIDE SEQUENCE [LARGE SCALE GENOMIC DNA]</scope>
    <source>
        <strain evidence="2">cv. Salinas</strain>
        <tissue evidence="1">Seedlings</tissue>
    </source>
</reference>
<evidence type="ECO:0000313" key="1">
    <source>
        <dbReference type="EMBL" id="KAJ0199368.1"/>
    </source>
</evidence>
<evidence type="ECO:0008006" key="3">
    <source>
        <dbReference type="Google" id="ProtNLM"/>
    </source>
</evidence>
<proteinExistence type="predicted"/>
<dbReference type="AlphaFoldDB" id="A0A9R1V6T2"/>
<organism evidence="1 2">
    <name type="scientific">Lactuca sativa</name>
    <name type="common">Garden lettuce</name>
    <dbReference type="NCBI Taxonomy" id="4236"/>
    <lineage>
        <taxon>Eukaryota</taxon>
        <taxon>Viridiplantae</taxon>
        <taxon>Streptophyta</taxon>
        <taxon>Embryophyta</taxon>
        <taxon>Tracheophyta</taxon>
        <taxon>Spermatophyta</taxon>
        <taxon>Magnoliopsida</taxon>
        <taxon>eudicotyledons</taxon>
        <taxon>Gunneridae</taxon>
        <taxon>Pentapetalae</taxon>
        <taxon>asterids</taxon>
        <taxon>campanulids</taxon>
        <taxon>Asterales</taxon>
        <taxon>Asteraceae</taxon>
        <taxon>Cichorioideae</taxon>
        <taxon>Cichorieae</taxon>
        <taxon>Lactucinae</taxon>
        <taxon>Lactuca</taxon>
    </lineage>
</organism>